<dbReference type="Proteomes" id="UP001189429">
    <property type="component" value="Unassembled WGS sequence"/>
</dbReference>
<reference evidence="4" key="1">
    <citation type="submission" date="2023-10" db="EMBL/GenBank/DDBJ databases">
        <authorList>
            <person name="Chen Y."/>
            <person name="Shah S."/>
            <person name="Dougan E. K."/>
            <person name="Thang M."/>
            <person name="Chan C."/>
        </authorList>
    </citation>
    <scope>NUCLEOTIDE SEQUENCE [LARGE SCALE GENOMIC DNA]</scope>
</reference>
<gene>
    <name evidence="4" type="ORF">PCOR1329_LOCUS30945</name>
</gene>
<dbReference type="SUPFAM" id="SSF51316">
    <property type="entry name" value="Mss4-like"/>
    <property type="match status" value="1"/>
</dbReference>
<keyword evidence="5" id="KW-1185">Reference proteome</keyword>
<dbReference type="InterPro" id="IPR028427">
    <property type="entry name" value="Met_Sox_Rdtase_MsrB"/>
</dbReference>
<keyword evidence="2" id="KW-0560">Oxidoreductase</keyword>
<name>A0ABN9SN59_9DINO</name>
<feature type="domain" description="MsrB" evidence="3">
    <location>
        <begin position="92"/>
        <end position="219"/>
    </location>
</feature>
<dbReference type="PANTHER" id="PTHR10173">
    <property type="entry name" value="METHIONINE SULFOXIDE REDUCTASE"/>
    <property type="match status" value="1"/>
</dbReference>
<comment type="caution">
    <text evidence="4">The sequence shown here is derived from an EMBL/GenBank/DDBJ whole genome shotgun (WGS) entry which is preliminary data.</text>
</comment>
<evidence type="ECO:0000259" key="3">
    <source>
        <dbReference type="PROSITE" id="PS51790"/>
    </source>
</evidence>
<comment type="similarity">
    <text evidence="1">Belongs to the MsrB Met sulfoxide reductase family.</text>
</comment>
<dbReference type="PROSITE" id="PS51790">
    <property type="entry name" value="MSRB"/>
    <property type="match status" value="1"/>
</dbReference>
<dbReference type="Gene3D" id="2.170.150.20">
    <property type="entry name" value="Peptide methionine sulfoxide reductase"/>
    <property type="match status" value="1"/>
</dbReference>
<sequence>MTDVAWPSRPLRRRRMRLALGLASPALWGTACWAWADRCCAAPACPASAAPPAGRGALLRGTIAPAACAAAADAALAQGGEECRRRAVCKSEAEWARTLSPQQFFVLRSAGTEAPRSSPLLRERRQGRYRCAGCAAFLFESSSKVASQSPWLSFGSALPTVEVEGSWFEAVTGAKLRCARCGGHLGERFLDGASFAGTPAARTGRRYCVNGAALVFVPADGLEPVAGQNPAADSVEYWEKYPWRMIDGGLRPI</sequence>
<evidence type="ECO:0000256" key="1">
    <source>
        <dbReference type="ARBA" id="ARBA00007174"/>
    </source>
</evidence>
<proteinExistence type="inferred from homology"/>
<dbReference type="EMBL" id="CAUYUJ010012055">
    <property type="protein sequence ID" value="CAK0833163.1"/>
    <property type="molecule type" value="Genomic_DNA"/>
</dbReference>
<protein>
    <recommendedName>
        <fullName evidence="3">MsrB domain-containing protein</fullName>
    </recommendedName>
</protein>
<organism evidence="4 5">
    <name type="scientific">Prorocentrum cordatum</name>
    <dbReference type="NCBI Taxonomy" id="2364126"/>
    <lineage>
        <taxon>Eukaryota</taxon>
        <taxon>Sar</taxon>
        <taxon>Alveolata</taxon>
        <taxon>Dinophyceae</taxon>
        <taxon>Prorocentrales</taxon>
        <taxon>Prorocentraceae</taxon>
        <taxon>Prorocentrum</taxon>
    </lineage>
</organism>
<dbReference type="Pfam" id="PF01641">
    <property type="entry name" value="SelR"/>
    <property type="match status" value="1"/>
</dbReference>
<dbReference type="InterPro" id="IPR011057">
    <property type="entry name" value="Mss4-like_sf"/>
</dbReference>
<dbReference type="PANTHER" id="PTHR10173:SF57">
    <property type="entry name" value="PEPTIDE-METHIONINE (R)-S-OXIDE REDUCTASE"/>
    <property type="match status" value="1"/>
</dbReference>
<evidence type="ECO:0000313" key="4">
    <source>
        <dbReference type="EMBL" id="CAK0833163.1"/>
    </source>
</evidence>
<dbReference type="InterPro" id="IPR002579">
    <property type="entry name" value="Met_Sox_Rdtase_MsrB_dom"/>
</dbReference>
<evidence type="ECO:0000256" key="2">
    <source>
        <dbReference type="ARBA" id="ARBA00023002"/>
    </source>
</evidence>
<accession>A0ABN9SN59</accession>
<evidence type="ECO:0000313" key="5">
    <source>
        <dbReference type="Proteomes" id="UP001189429"/>
    </source>
</evidence>